<dbReference type="Proteomes" id="UP001515480">
    <property type="component" value="Unassembled WGS sequence"/>
</dbReference>
<evidence type="ECO:0000256" key="1">
    <source>
        <dbReference type="SAM" id="MobiDB-lite"/>
    </source>
</evidence>
<feature type="compositionally biased region" description="Polar residues" evidence="1">
    <location>
        <begin position="317"/>
        <end position="330"/>
    </location>
</feature>
<keyword evidence="2" id="KW-0472">Membrane</keyword>
<dbReference type="InterPro" id="IPR036034">
    <property type="entry name" value="PDZ_sf"/>
</dbReference>
<dbReference type="AlphaFoldDB" id="A0AB34K4W0"/>
<sequence length="507" mass="54151">MAGQLGSPPYPPPPLSILPSPPPSSLLIAPSPCAPPRAPRDAPLFPPQQPLDTQGVALGSGTSDDSPSRWGGGISAVWILAPISCGLCLLALALWRLREQRAREMKRRVSRTALTALSQHSAESVSCASSMVPVATDRAFVAPPSAFEEQLQVPRTDVAPTALELTVEMGEARAVGIELNDLNWIGIVHDDSPAQRCGLEVGDVIYCWQGQPLRGRRLVDVIRPAARHRFDVVRTGWRLNEAGQPVGAGGSVAGASRAGVVDTAEERERRIAWIKYFVRSGDPESARALGWDGRPFLLDGEVNGDWSTADERDFSTDEQTLQASEQPASSSEDEGGSPLSPDVLPTRGEAPHPSDNTDAPGRVHSNSNMLARARQAKQRGSMPAHTSSAELLQLERDGAVVSFHPMYRHNVPSPHSYGTSSSRAESPDVERLAGEPGVRHVVSTGYAAIHRSAASEIPPWGGAAPADPESSMYMYAAEAADRANHPDGELVRIAALRRNSTGALLRV</sequence>
<proteinExistence type="predicted"/>
<feature type="transmembrane region" description="Helical" evidence="2">
    <location>
        <begin position="76"/>
        <end position="97"/>
    </location>
</feature>
<evidence type="ECO:0000313" key="4">
    <source>
        <dbReference type="Proteomes" id="UP001515480"/>
    </source>
</evidence>
<evidence type="ECO:0008006" key="5">
    <source>
        <dbReference type="Google" id="ProtNLM"/>
    </source>
</evidence>
<name>A0AB34K4W0_PRYPA</name>
<accession>A0AB34K4W0</accession>
<reference evidence="3 4" key="1">
    <citation type="journal article" date="2024" name="Science">
        <title>Giant polyketide synthase enzymes in the biosynthesis of giant marine polyether toxins.</title>
        <authorList>
            <person name="Fallon T.R."/>
            <person name="Shende V.V."/>
            <person name="Wierzbicki I.H."/>
            <person name="Pendleton A.L."/>
            <person name="Watervoot N.F."/>
            <person name="Auber R.P."/>
            <person name="Gonzalez D.J."/>
            <person name="Wisecaver J.H."/>
            <person name="Moore B.S."/>
        </authorList>
    </citation>
    <scope>NUCLEOTIDE SEQUENCE [LARGE SCALE GENOMIC DNA]</scope>
    <source>
        <strain evidence="3 4">12B1</strain>
    </source>
</reference>
<keyword evidence="2" id="KW-0812">Transmembrane</keyword>
<feature type="compositionally biased region" description="Pro residues" evidence="1">
    <location>
        <begin position="8"/>
        <end position="24"/>
    </location>
</feature>
<organism evidence="3 4">
    <name type="scientific">Prymnesium parvum</name>
    <name type="common">Toxic golden alga</name>
    <dbReference type="NCBI Taxonomy" id="97485"/>
    <lineage>
        <taxon>Eukaryota</taxon>
        <taxon>Haptista</taxon>
        <taxon>Haptophyta</taxon>
        <taxon>Prymnesiophyceae</taxon>
        <taxon>Prymnesiales</taxon>
        <taxon>Prymnesiaceae</taxon>
        <taxon>Prymnesium</taxon>
    </lineage>
</organism>
<protein>
    <recommendedName>
        <fullName evidence="5">PDZ domain-containing protein</fullName>
    </recommendedName>
</protein>
<dbReference type="SUPFAM" id="SSF50156">
    <property type="entry name" value="PDZ domain-like"/>
    <property type="match status" value="1"/>
</dbReference>
<evidence type="ECO:0000256" key="2">
    <source>
        <dbReference type="SAM" id="Phobius"/>
    </source>
</evidence>
<feature type="region of interest" description="Disordered" evidence="1">
    <location>
        <begin position="302"/>
        <end position="364"/>
    </location>
</feature>
<evidence type="ECO:0000313" key="3">
    <source>
        <dbReference type="EMBL" id="KAL1528237.1"/>
    </source>
</evidence>
<keyword evidence="2" id="KW-1133">Transmembrane helix</keyword>
<gene>
    <name evidence="3" type="ORF">AB1Y20_009595</name>
</gene>
<feature type="region of interest" description="Disordered" evidence="1">
    <location>
        <begin position="1"/>
        <end position="68"/>
    </location>
</feature>
<keyword evidence="4" id="KW-1185">Reference proteome</keyword>
<dbReference type="EMBL" id="JBGBPQ010000002">
    <property type="protein sequence ID" value="KAL1528237.1"/>
    <property type="molecule type" value="Genomic_DNA"/>
</dbReference>
<comment type="caution">
    <text evidence="3">The sequence shown here is derived from an EMBL/GenBank/DDBJ whole genome shotgun (WGS) entry which is preliminary data.</text>
</comment>
<dbReference type="Gene3D" id="2.30.42.10">
    <property type="match status" value="1"/>
</dbReference>